<proteinExistence type="inferred from homology"/>
<dbReference type="EC" id="2.7.1.59" evidence="2"/>
<dbReference type="PANTHER" id="PTHR43190">
    <property type="entry name" value="N-ACETYL-D-GLUCOSAMINE KINASE"/>
    <property type="match status" value="1"/>
</dbReference>
<dbReference type="InterPro" id="IPR052519">
    <property type="entry name" value="Euk-type_GlcNAc_Kinase"/>
</dbReference>
<comment type="caution">
    <text evidence="6">The sequence shown here is derived from an EMBL/GenBank/DDBJ whole genome shotgun (WGS) entry which is preliminary data.</text>
</comment>
<dbReference type="CDD" id="cd24081">
    <property type="entry name" value="ASKHA_NBD_DdNAGK-like"/>
    <property type="match status" value="1"/>
</dbReference>
<feature type="domain" description="ATPase BadF/BadG/BcrA/BcrD type" evidence="5">
    <location>
        <begin position="14"/>
        <end position="328"/>
    </location>
</feature>
<evidence type="ECO:0000256" key="3">
    <source>
        <dbReference type="ARBA" id="ARBA00014974"/>
    </source>
</evidence>
<gene>
    <name evidence="6" type="ORF">Adt_35666</name>
</gene>
<evidence type="ECO:0000256" key="1">
    <source>
        <dbReference type="ARBA" id="ARBA00006198"/>
    </source>
</evidence>
<dbReference type="Pfam" id="PF01869">
    <property type="entry name" value="BcrAD_BadFG"/>
    <property type="match status" value="1"/>
</dbReference>
<evidence type="ECO:0000313" key="6">
    <source>
        <dbReference type="EMBL" id="KAL2474930.1"/>
    </source>
</evidence>
<protein>
    <recommendedName>
        <fullName evidence="3">N-acetyl-D-glucosamine kinase</fullName>
        <ecNumber evidence="2">2.7.1.59</ecNumber>
    </recommendedName>
    <alternativeName>
        <fullName evidence="4">GlcNAc kinase</fullName>
    </alternativeName>
</protein>
<dbReference type="SUPFAM" id="SSF53067">
    <property type="entry name" value="Actin-like ATPase domain"/>
    <property type="match status" value="2"/>
</dbReference>
<evidence type="ECO:0000256" key="4">
    <source>
        <dbReference type="ARBA" id="ARBA00031123"/>
    </source>
</evidence>
<sequence length="450" mass="48333">MGSESDCCNEGVILGVDGGTTSTVCVCMPLLPFSDHRQIPEPIPILGRAVAGCSNYNSVGENAARETLKQVMAEALLKAGMNHSAVRAVCLGVSGVNHPKDQEMILNWMRDIFPGDVKIHVENDAVAALASGTVGKLHGCVLIAGTGCISYGFREDGREARAAGAGPVLGDWGSGYGIAAQGLTAVMRAHDGRGPMTMLTNCVLKSLNLSSPDEIIGWTYADSSWARIAALVPEVVSCAEAGDQIANDILNNAVQELAVSVKAVVQRLQLAGEDGNGSFPVVMVGGVLEANKRWDIGKEVISSILKTYPGACPIRPKVEPAIGAALFAWNSLMKEVKANGHRYLIVLGLEQRMQEEKGSYIAHTELSIPPTLRKEKVRRKKGALFVAASSVQNTLDELELMKRRLVELEAKQKNIPKEYITDRHSPFLSSYGDGNDLVGHLDRYTSWMKL</sequence>
<keyword evidence="7" id="KW-1185">Reference proteome</keyword>
<dbReference type="AlphaFoldDB" id="A0ABD1QFD2"/>
<dbReference type="Proteomes" id="UP001604336">
    <property type="component" value="Unassembled WGS sequence"/>
</dbReference>
<reference evidence="7" key="1">
    <citation type="submission" date="2024-07" db="EMBL/GenBank/DDBJ databases">
        <title>Two chromosome-level genome assemblies of Korean endemic species Abeliophyllum distichum and Forsythia ovata (Oleaceae).</title>
        <authorList>
            <person name="Jang H."/>
        </authorList>
    </citation>
    <scope>NUCLEOTIDE SEQUENCE [LARGE SCALE GENOMIC DNA]</scope>
</reference>
<dbReference type="InterPro" id="IPR002731">
    <property type="entry name" value="ATPase_BadF"/>
</dbReference>
<dbReference type="EMBL" id="JBFOLK010000011">
    <property type="protein sequence ID" value="KAL2474930.1"/>
    <property type="molecule type" value="Genomic_DNA"/>
</dbReference>
<dbReference type="PANTHER" id="PTHR43190:SF1">
    <property type="entry name" value="N-ACETYL-D-GLUCOSAMINE KINASE"/>
    <property type="match status" value="1"/>
</dbReference>
<dbReference type="InterPro" id="IPR043129">
    <property type="entry name" value="ATPase_NBD"/>
</dbReference>
<accession>A0ABD1QFD2</accession>
<evidence type="ECO:0000259" key="5">
    <source>
        <dbReference type="Pfam" id="PF01869"/>
    </source>
</evidence>
<dbReference type="Gene3D" id="3.30.420.40">
    <property type="match status" value="2"/>
</dbReference>
<evidence type="ECO:0000313" key="7">
    <source>
        <dbReference type="Proteomes" id="UP001604336"/>
    </source>
</evidence>
<dbReference type="GO" id="GO:0045127">
    <property type="term" value="F:N-acetylglucosamine kinase activity"/>
    <property type="evidence" value="ECO:0007669"/>
    <property type="project" value="UniProtKB-EC"/>
</dbReference>
<evidence type="ECO:0000256" key="2">
    <source>
        <dbReference type="ARBA" id="ARBA00012122"/>
    </source>
</evidence>
<comment type="similarity">
    <text evidence="1">Belongs to the eukaryotic-type N-acetylglucosamine kinase family.</text>
</comment>
<organism evidence="6 7">
    <name type="scientific">Abeliophyllum distichum</name>
    <dbReference type="NCBI Taxonomy" id="126358"/>
    <lineage>
        <taxon>Eukaryota</taxon>
        <taxon>Viridiplantae</taxon>
        <taxon>Streptophyta</taxon>
        <taxon>Embryophyta</taxon>
        <taxon>Tracheophyta</taxon>
        <taxon>Spermatophyta</taxon>
        <taxon>Magnoliopsida</taxon>
        <taxon>eudicotyledons</taxon>
        <taxon>Gunneridae</taxon>
        <taxon>Pentapetalae</taxon>
        <taxon>asterids</taxon>
        <taxon>lamiids</taxon>
        <taxon>Lamiales</taxon>
        <taxon>Oleaceae</taxon>
        <taxon>Forsythieae</taxon>
        <taxon>Abeliophyllum</taxon>
    </lineage>
</organism>
<name>A0ABD1QFD2_9LAMI</name>